<dbReference type="AlphaFoldDB" id="A0A5P2G8K8"/>
<dbReference type="Proteomes" id="UP000292424">
    <property type="component" value="Chromosome"/>
</dbReference>
<keyword evidence="1" id="KW-0812">Transmembrane</keyword>
<evidence type="ECO:0000256" key="1">
    <source>
        <dbReference type="SAM" id="Phobius"/>
    </source>
</evidence>
<proteinExistence type="predicted"/>
<evidence type="ECO:0000313" key="3">
    <source>
        <dbReference type="Proteomes" id="UP000292424"/>
    </source>
</evidence>
<sequence>MFIIGQVNFAAAQCAVCTKTAQQLGEGPAKGLNAGILYLAAIPLALGGVIGYRWYKREQKISQASK</sequence>
<feature type="transmembrane region" description="Helical" evidence="1">
    <location>
        <begin position="36"/>
        <end position="55"/>
    </location>
</feature>
<dbReference type="EMBL" id="CP044016">
    <property type="protein sequence ID" value="QES91018.1"/>
    <property type="molecule type" value="Genomic_DNA"/>
</dbReference>
<keyword evidence="3" id="KW-1185">Reference proteome</keyword>
<dbReference type="KEGG" id="arac:E0W69_018255"/>
<evidence type="ECO:0000313" key="2">
    <source>
        <dbReference type="EMBL" id="QES91018.1"/>
    </source>
</evidence>
<keyword evidence="1" id="KW-0472">Membrane</keyword>
<protein>
    <submittedName>
        <fullName evidence="2">Uncharacterized protein</fullName>
    </submittedName>
</protein>
<name>A0A5P2G8K8_9BACT</name>
<accession>A0A5P2G8K8</accession>
<gene>
    <name evidence="2" type="ORF">E0W69_018255</name>
</gene>
<organism evidence="2 3">
    <name type="scientific">Rhizosphaericola mali</name>
    <dbReference type="NCBI Taxonomy" id="2545455"/>
    <lineage>
        <taxon>Bacteria</taxon>
        <taxon>Pseudomonadati</taxon>
        <taxon>Bacteroidota</taxon>
        <taxon>Chitinophagia</taxon>
        <taxon>Chitinophagales</taxon>
        <taxon>Chitinophagaceae</taxon>
        <taxon>Rhizosphaericola</taxon>
    </lineage>
</organism>
<dbReference type="OrthoDB" id="678747at2"/>
<reference evidence="2 3" key="1">
    <citation type="submission" date="2019-09" db="EMBL/GenBank/DDBJ databases">
        <title>Complete genome sequence of Arachidicoccus sp. B3-10 isolated from apple orchard soil.</title>
        <authorList>
            <person name="Kim H.S."/>
            <person name="Han K.-I."/>
            <person name="Suh M.K."/>
            <person name="Lee K.C."/>
            <person name="Eom M.K."/>
            <person name="Kim J.-S."/>
            <person name="Kang S.W."/>
            <person name="Sin Y."/>
            <person name="Lee J.-S."/>
        </authorList>
    </citation>
    <scope>NUCLEOTIDE SEQUENCE [LARGE SCALE GENOMIC DNA]</scope>
    <source>
        <strain evidence="2 3">B3-10</strain>
    </source>
</reference>
<keyword evidence="1" id="KW-1133">Transmembrane helix</keyword>